<evidence type="ECO:0000256" key="5">
    <source>
        <dbReference type="ARBA" id="ARBA00022763"/>
    </source>
</evidence>
<keyword evidence="6" id="KW-0156">Chromatin regulator</keyword>
<feature type="repeat" description="WD" evidence="9">
    <location>
        <begin position="36"/>
        <end position="69"/>
    </location>
</feature>
<feature type="region of interest" description="Disordered" evidence="10">
    <location>
        <begin position="336"/>
        <end position="404"/>
    </location>
</feature>
<dbReference type="PROSITE" id="PS50294">
    <property type="entry name" value="WD_REPEATS_REGION"/>
    <property type="match status" value="2"/>
</dbReference>
<dbReference type="VEuPathDB" id="CryptoDB:Vbra_20763"/>
<dbReference type="InterPro" id="IPR019775">
    <property type="entry name" value="WD40_repeat_CS"/>
</dbReference>
<name>A0A0G4ET07_VITBC</name>
<evidence type="ECO:0000313" key="12">
    <source>
        <dbReference type="EMBL" id="CEM00958.1"/>
    </source>
</evidence>
<keyword evidence="3 9" id="KW-0853">WD repeat</keyword>
<dbReference type="GO" id="GO:0006334">
    <property type="term" value="P:nucleosome assembly"/>
    <property type="evidence" value="ECO:0007669"/>
    <property type="project" value="TreeGrafter"/>
</dbReference>
<proteinExistence type="inferred from homology"/>
<evidence type="ECO:0000256" key="7">
    <source>
        <dbReference type="ARBA" id="ARBA00023204"/>
    </source>
</evidence>
<evidence type="ECO:0000256" key="3">
    <source>
        <dbReference type="ARBA" id="ARBA00022574"/>
    </source>
</evidence>
<organism evidence="12 13">
    <name type="scientific">Vitrella brassicaformis (strain CCMP3155)</name>
    <dbReference type="NCBI Taxonomy" id="1169540"/>
    <lineage>
        <taxon>Eukaryota</taxon>
        <taxon>Sar</taxon>
        <taxon>Alveolata</taxon>
        <taxon>Colpodellida</taxon>
        <taxon>Vitrellaceae</taxon>
        <taxon>Vitrella</taxon>
    </lineage>
</organism>
<dbReference type="Pfam" id="PF00400">
    <property type="entry name" value="WD40"/>
    <property type="match status" value="1"/>
</dbReference>
<feature type="region of interest" description="Disordered" evidence="10">
    <location>
        <begin position="1"/>
        <end position="42"/>
    </location>
</feature>
<protein>
    <recommendedName>
        <fullName evidence="11">CAF1B/HIR1 beta-propeller domain-containing protein</fullName>
    </recommendedName>
</protein>
<dbReference type="InterPro" id="IPR045145">
    <property type="entry name" value="PTHR15271"/>
</dbReference>
<dbReference type="SUPFAM" id="SSF50978">
    <property type="entry name" value="WD40 repeat-like"/>
    <property type="match status" value="1"/>
</dbReference>
<dbReference type="GO" id="GO:0005634">
    <property type="term" value="C:nucleus"/>
    <property type="evidence" value="ECO:0007669"/>
    <property type="project" value="UniProtKB-SubCell"/>
</dbReference>
<keyword evidence="5" id="KW-0227">DNA damage</keyword>
<feature type="compositionally biased region" description="Low complexity" evidence="10">
    <location>
        <begin position="364"/>
        <end position="384"/>
    </location>
</feature>
<evidence type="ECO:0000256" key="6">
    <source>
        <dbReference type="ARBA" id="ARBA00022853"/>
    </source>
</evidence>
<comment type="similarity">
    <text evidence="2">Belongs to the WD repeat HIR1 family.</text>
</comment>
<dbReference type="PANTHER" id="PTHR15271">
    <property type="entry name" value="CHROMATIN ASSEMBLY FACTOR 1 SUBUNIT B"/>
    <property type="match status" value="1"/>
</dbReference>
<dbReference type="GO" id="GO:0006281">
    <property type="term" value="P:DNA repair"/>
    <property type="evidence" value="ECO:0007669"/>
    <property type="project" value="UniProtKB-KW"/>
</dbReference>
<keyword evidence="4" id="KW-0677">Repeat</keyword>
<feature type="compositionally biased region" description="Basic and acidic residues" evidence="10">
    <location>
        <begin position="13"/>
        <end position="35"/>
    </location>
</feature>
<evidence type="ECO:0000256" key="1">
    <source>
        <dbReference type="ARBA" id="ARBA00004123"/>
    </source>
</evidence>
<dbReference type="InParanoid" id="A0A0G4ET07"/>
<feature type="compositionally biased region" description="Basic and acidic residues" evidence="10">
    <location>
        <begin position="543"/>
        <end position="552"/>
    </location>
</feature>
<feature type="compositionally biased region" description="Low complexity" evidence="10">
    <location>
        <begin position="769"/>
        <end position="778"/>
    </location>
</feature>
<dbReference type="SMART" id="SM00320">
    <property type="entry name" value="WD40"/>
    <property type="match status" value="5"/>
</dbReference>
<feature type="repeat" description="WD" evidence="9">
    <location>
        <begin position="86"/>
        <end position="127"/>
    </location>
</feature>
<dbReference type="InterPro" id="IPR055410">
    <property type="entry name" value="Beta-prop_CAF1B_HIR1"/>
</dbReference>
<keyword evidence="13" id="KW-1185">Reference proteome</keyword>
<dbReference type="OrthoDB" id="538223at2759"/>
<evidence type="ECO:0000256" key="2">
    <source>
        <dbReference type="ARBA" id="ARBA00007306"/>
    </source>
</evidence>
<feature type="compositionally biased region" description="Basic and acidic residues" evidence="10">
    <location>
        <begin position="803"/>
        <end position="812"/>
    </location>
</feature>
<evidence type="ECO:0000256" key="8">
    <source>
        <dbReference type="ARBA" id="ARBA00023242"/>
    </source>
</evidence>
<gene>
    <name evidence="12" type="ORF">Vbra_20763</name>
</gene>
<dbReference type="OMA" id="YKEWWNI"/>
<keyword evidence="8" id="KW-0539">Nucleus</keyword>
<dbReference type="STRING" id="1169540.A0A0G4ET07"/>
<dbReference type="PROSITE" id="PS50082">
    <property type="entry name" value="WD_REPEATS_2"/>
    <property type="match status" value="3"/>
</dbReference>
<feature type="compositionally biased region" description="Acidic residues" evidence="10">
    <location>
        <begin position="263"/>
        <end position="277"/>
    </location>
</feature>
<dbReference type="GO" id="GO:0006335">
    <property type="term" value="P:DNA replication-dependent chromatin assembly"/>
    <property type="evidence" value="ECO:0007669"/>
    <property type="project" value="InterPro"/>
</dbReference>
<evidence type="ECO:0000256" key="4">
    <source>
        <dbReference type="ARBA" id="ARBA00022737"/>
    </source>
</evidence>
<feature type="domain" description="CAF1B/HIR1 beta-propeller" evidence="11">
    <location>
        <begin position="43"/>
        <end position="233"/>
    </location>
</feature>
<reference evidence="12 13" key="1">
    <citation type="submission" date="2014-11" db="EMBL/GenBank/DDBJ databases">
        <authorList>
            <person name="Zhu J."/>
            <person name="Qi W."/>
            <person name="Song R."/>
        </authorList>
    </citation>
    <scope>NUCLEOTIDE SEQUENCE [LARGE SCALE GENOMIC DNA]</scope>
</reference>
<evidence type="ECO:0000256" key="9">
    <source>
        <dbReference type="PROSITE-ProRule" id="PRU00221"/>
    </source>
</evidence>
<feature type="compositionally biased region" description="Basic residues" evidence="10">
    <location>
        <begin position="345"/>
        <end position="363"/>
    </location>
</feature>
<dbReference type="InterPro" id="IPR036322">
    <property type="entry name" value="WD40_repeat_dom_sf"/>
</dbReference>
<dbReference type="EMBL" id="CDMY01000303">
    <property type="protein sequence ID" value="CEM00958.1"/>
    <property type="molecule type" value="Genomic_DNA"/>
</dbReference>
<evidence type="ECO:0000259" key="11">
    <source>
        <dbReference type="Pfam" id="PF24105"/>
    </source>
</evidence>
<dbReference type="Proteomes" id="UP000041254">
    <property type="component" value="Unassembled WGS sequence"/>
</dbReference>
<dbReference type="Gene3D" id="2.130.10.10">
    <property type="entry name" value="YVTN repeat-like/Quinoprotein amine dehydrogenase"/>
    <property type="match status" value="3"/>
</dbReference>
<feature type="region of interest" description="Disordered" evidence="10">
    <location>
        <begin position="528"/>
        <end position="561"/>
    </location>
</feature>
<dbReference type="GO" id="GO:0033186">
    <property type="term" value="C:CAF-1 complex"/>
    <property type="evidence" value="ECO:0007669"/>
    <property type="project" value="TreeGrafter"/>
</dbReference>
<dbReference type="Pfam" id="PF24105">
    <property type="entry name" value="Beta-prop_CAF1B_HIR1"/>
    <property type="match status" value="1"/>
</dbReference>
<dbReference type="PANTHER" id="PTHR15271:SF4">
    <property type="entry name" value="CHROMATIN ASSEMBLY FACTOR 1 SUBUNIT B"/>
    <property type="match status" value="1"/>
</dbReference>
<feature type="repeat" description="WD" evidence="9">
    <location>
        <begin position="191"/>
        <end position="222"/>
    </location>
</feature>
<feature type="region of interest" description="Disordered" evidence="10">
    <location>
        <begin position="703"/>
        <end position="821"/>
    </location>
</feature>
<dbReference type="InterPro" id="IPR001680">
    <property type="entry name" value="WD40_rpt"/>
</dbReference>
<feature type="compositionally biased region" description="Low complexity" evidence="10">
    <location>
        <begin position="723"/>
        <end position="741"/>
    </location>
</feature>
<dbReference type="InterPro" id="IPR015943">
    <property type="entry name" value="WD40/YVTN_repeat-like_dom_sf"/>
</dbReference>
<accession>A0A0G4ET07</accession>
<evidence type="ECO:0000313" key="13">
    <source>
        <dbReference type="Proteomes" id="UP000041254"/>
    </source>
</evidence>
<feature type="region of interest" description="Disordered" evidence="10">
    <location>
        <begin position="242"/>
        <end position="278"/>
    </location>
</feature>
<dbReference type="AlphaFoldDB" id="A0A0G4ET07"/>
<sequence length="821" mass="87674">MRVRTPEVLYHSEAFKKERPGSSTKPDKKGGKDQAPRGSAERVASLDFQYGSRRLATCGADNDIHIWEVLGGDEDPPVKILAKLSRHEQGKDINTVRWSPDGSTLASAGSDGTVVFWQQRKRSEYRAAFGEDAVYDFDEYWKESGTFRTNAMAWCLAWSPCGRYIAVGCDGTPSQTFVVDVVDGARAVVTLSDHNETVMGVTWDPHSQFLVTQSSDKTVKVWTKLKDKRKFRSTAIERLGKAKVSLDGTDPENNRMKKKRTSEDDDEDNEDECEDEEAARTKQVNLFLSSSACPSLVRRPDWSPDGSFFLTPSGQYSLSNMPSGRELMAHNAERFQRRMEEARKPAKKKTNNDKKKKQGKKGSARAPSPSPSQAAVAAAAAAPADGQTDEAKAKAGNNSMSVDVPDGGEAMEVSDGDKGAGAVLKDTKALPATLVFHRGQMKRPSLCIPLPDSAAVGIRFCPLTFKSAKVAAKKCDAEAASSSSSSAAAAAAAAAAPAPPAVTHMPSWAYPPDHTLPTYSPSLAQAMQAEGKDGEGNAGGEKQGQDKDKENEMAGAGADGGDISQYVGKVLAELPDMGGGSSPRISMAAGSGSGGGVEGVKGGMGERGKWTVVEGDGGYVGPPMYVFAVINITGNVYIYNTERTIPIAFVRGHHWMGLTDAAWSSDGRVLAVSSSDGYVSYVYFEEGELGEVLTSVPPIGAFSKTPPLKGPQPGKQPNKHKATNNTNTNTTNQQQQEQQQQMAIDAVAPQQQTDGKQPKRRIVPTLLCGLDPQQQQGEGQKGGDGDVDMAVVQEGGADQAEMAVEREREREGGGGAEEATN</sequence>
<keyword evidence="7" id="KW-0234">DNA repair</keyword>
<evidence type="ECO:0000256" key="10">
    <source>
        <dbReference type="SAM" id="MobiDB-lite"/>
    </source>
</evidence>
<comment type="subcellular location">
    <subcellularLocation>
        <location evidence="1">Nucleus</location>
    </subcellularLocation>
</comment>
<dbReference type="PROSITE" id="PS00678">
    <property type="entry name" value="WD_REPEATS_1"/>
    <property type="match status" value="1"/>
</dbReference>
<feature type="compositionally biased region" description="Low complexity" evidence="10">
    <location>
        <begin position="704"/>
        <end position="716"/>
    </location>
</feature>